<organism evidence="2 3">
    <name type="scientific">Cucurbitaria berberidis CBS 394.84</name>
    <dbReference type="NCBI Taxonomy" id="1168544"/>
    <lineage>
        <taxon>Eukaryota</taxon>
        <taxon>Fungi</taxon>
        <taxon>Dikarya</taxon>
        <taxon>Ascomycota</taxon>
        <taxon>Pezizomycotina</taxon>
        <taxon>Dothideomycetes</taxon>
        <taxon>Pleosporomycetidae</taxon>
        <taxon>Pleosporales</taxon>
        <taxon>Pleosporineae</taxon>
        <taxon>Cucurbitariaceae</taxon>
        <taxon>Cucurbitaria</taxon>
    </lineage>
</organism>
<sequence>MPKRHVAEQKVIGPNGIKLKQIQFRSYMHDIAVYHFQAYFISIENFRSLLNRPDHGYVDTLLGLDPLHDKPLPEGDEPPEGCVEVGYMPNAFQHGGSALGFRVGENIVEWMCFDRAIDDIILQKIDVGNQGPKGKVMLFDHVADVLRGVPERRVRGANLEHKGWHDSLWKAEHRPNRLSLTWKNFGTELRTEHALRRRVYTPLAQGTSELHVDDEGHEDQDMVEKPTRLVYENEQMIDTPSRKPSNPPHSRSSSGSTVLGKKDTNTVRIGLSQTSQKVQGKRLLDGDYQ</sequence>
<dbReference type="OrthoDB" id="3762348at2759"/>
<dbReference type="EMBL" id="ML976615">
    <property type="protein sequence ID" value="KAF1848985.1"/>
    <property type="molecule type" value="Genomic_DNA"/>
</dbReference>
<comment type="caution">
    <text evidence="2">The sequence shown here is derived from an EMBL/GenBank/DDBJ whole genome shotgun (WGS) entry which is preliminary data.</text>
</comment>
<dbReference type="AlphaFoldDB" id="A0A9P4GNU1"/>
<name>A0A9P4GNU1_9PLEO</name>
<reference evidence="2" key="1">
    <citation type="submission" date="2020-01" db="EMBL/GenBank/DDBJ databases">
        <authorList>
            <consortium name="DOE Joint Genome Institute"/>
            <person name="Haridas S."/>
            <person name="Albert R."/>
            <person name="Binder M."/>
            <person name="Bloem J."/>
            <person name="Labutti K."/>
            <person name="Salamov A."/>
            <person name="Andreopoulos B."/>
            <person name="Baker S.E."/>
            <person name="Barry K."/>
            <person name="Bills G."/>
            <person name="Bluhm B.H."/>
            <person name="Cannon C."/>
            <person name="Castanera R."/>
            <person name="Culley D.E."/>
            <person name="Daum C."/>
            <person name="Ezra D."/>
            <person name="Gonzalez J.B."/>
            <person name="Henrissat B."/>
            <person name="Kuo A."/>
            <person name="Liang C."/>
            <person name="Lipzen A."/>
            <person name="Lutzoni F."/>
            <person name="Magnuson J."/>
            <person name="Mondo S."/>
            <person name="Nolan M."/>
            <person name="Ohm R."/>
            <person name="Pangilinan J."/>
            <person name="Park H.-J."/>
            <person name="Ramirez L."/>
            <person name="Alfaro M."/>
            <person name="Sun H."/>
            <person name="Tritt A."/>
            <person name="Yoshinaga Y."/>
            <person name="Zwiers L.-H."/>
            <person name="Turgeon B.G."/>
            <person name="Goodwin S.B."/>
            <person name="Spatafora J.W."/>
            <person name="Crous P.W."/>
            <person name="Grigoriev I.V."/>
        </authorList>
    </citation>
    <scope>NUCLEOTIDE SEQUENCE</scope>
    <source>
        <strain evidence="2">CBS 394.84</strain>
    </source>
</reference>
<feature type="region of interest" description="Disordered" evidence="1">
    <location>
        <begin position="236"/>
        <end position="289"/>
    </location>
</feature>
<gene>
    <name evidence="2" type="ORF">K460DRAFT_277613</name>
</gene>
<dbReference type="Proteomes" id="UP000800039">
    <property type="component" value="Unassembled WGS sequence"/>
</dbReference>
<evidence type="ECO:0000313" key="3">
    <source>
        <dbReference type="Proteomes" id="UP000800039"/>
    </source>
</evidence>
<keyword evidence="3" id="KW-1185">Reference proteome</keyword>
<dbReference type="GeneID" id="63845442"/>
<feature type="compositionally biased region" description="Low complexity" evidence="1">
    <location>
        <begin position="242"/>
        <end position="256"/>
    </location>
</feature>
<proteinExistence type="predicted"/>
<accession>A0A9P4GNU1</accession>
<protein>
    <submittedName>
        <fullName evidence="2">Uncharacterized protein</fullName>
    </submittedName>
</protein>
<dbReference type="RefSeq" id="XP_040791548.1">
    <property type="nucleotide sequence ID" value="XM_040928189.1"/>
</dbReference>
<evidence type="ECO:0000313" key="2">
    <source>
        <dbReference type="EMBL" id="KAF1848985.1"/>
    </source>
</evidence>
<evidence type="ECO:0000256" key="1">
    <source>
        <dbReference type="SAM" id="MobiDB-lite"/>
    </source>
</evidence>